<comment type="caution">
    <text evidence="2">The sequence shown here is derived from an EMBL/GenBank/DDBJ whole genome shotgun (WGS) entry which is preliminary data.</text>
</comment>
<sequence>TFLKCLLEMAMLLYSVFPLFECSRLNLLSSVLISSFFFLSVLCLNSLVGSIKFLFSTFKIKILKTQNISSSSYHILLSEVLIIILLGSITSS</sequence>
<name>A0AAD8AIC0_DIPPU</name>
<evidence type="ECO:0000313" key="3">
    <source>
        <dbReference type="Proteomes" id="UP001233999"/>
    </source>
</evidence>
<gene>
    <name evidence="2" type="ORF">L9F63_026459</name>
</gene>
<feature type="transmembrane region" description="Helical" evidence="1">
    <location>
        <begin position="72"/>
        <end position="90"/>
    </location>
</feature>
<reference evidence="2" key="2">
    <citation type="submission" date="2023-05" db="EMBL/GenBank/DDBJ databases">
        <authorList>
            <person name="Fouks B."/>
        </authorList>
    </citation>
    <scope>NUCLEOTIDE SEQUENCE</scope>
    <source>
        <strain evidence="2">Stay&amp;Tobe</strain>
        <tissue evidence="2">Testes</tissue>
    </source>
</reference>
<keyword evidence="1" id="KW-0812">Transmembrane</keyword>
<evidence type="ECO:0000256" key="1">
    <source>
        <dbReference type="SAM" id="Phobius"/>
    </source>
</evidence>
<protein>
    <submittedName>
        <fullName evidence="2">Uncharacterized protein</fullName>
    </submittedName>
</protein>
<proteinExistence type="predicted"/>
<dbReference type="EMBL" id="JASPKZ010000663">
    <property type="protein sequence ID" value="KAJ9599694.1"/>
    <property type="molecule type" value="Genomic_DNA"/>
</dbReference>
<keyword evidence="1" id="KW-0472">Membrane</keyword>
<evidence type="ECO:0000313" key="2">
    <source>
        <dbReference type="EMBL" id="KAJ9599694.1"/>
    </source>
</evidence>
<feature type="non-terminal residue" evidence="2">
    <location>
        <position position="92"/>
    </location>
</feature>
<accession>A0AAD8AIC0</accession>
<reference evidence="2" key="1">
    <citation type="journal article" date="2023" name="IScience">
        <title>Live-bearing cockroach genome reveals convergent evolutionary mechanisms linked to viviparity in insects and beyond.</title>
        <authorList>
            <person name="Fouks B."/>
            <person name="Harrison M.C."/>
            <person name="Mikhailova A.A."/>
            <person name="Marchal E."/>
            <person name="English S."/>
            <person name="Carruthers M."/>
            <person name="Jennings E.C."/>
            <person name="Chiamaka E.L."/>
            <person name="Frigard R.A."/>
            <person name="Pippel M."/>
            <person name="Attardo G.M."/>
            <person name="Benoit J.B."/>
            <person name="Bornberg-Bauer E."/>
            <person name="Tobe S.S."/>
        </authorList>
    </citation>
    <scope>NUCLEOTIDE SEQUENCE</scope>
    <source>
        <strain evidence="2">Stay&amp;Tobe</strain>
    </source>
</reference>
<feature type="non-terminal residue" evidence="2">
    <location>
        <position position="1"/>
    </location>
</feature>
<organism evidence="2 3">
    <name type="scientific">Diploptera punctata</name>
    <name type="common">Pacific beetle cockroach</name>
    <dbReference type="NCBI Taxonomy" id="6984"/>
    <lineage>
        <taxon>Eukaryota</taxon>
        <taxon>Metazoa</taxon>
        <taxon>Ecdysozoa</taxon>
        <taxon>Arthropoda</taxon>
        <taxon>Hexapoda</taxon>
        <taxon>Insecta</taxon>
        <taxon>Pterygota</taxon>
        <taxon>Neoptera</taxon>
        <taxon>Polyneoptera</taxon>
        <taxon>Dictyoptera</taxon>
        <taxon>Blattodea</taxon>
        <taxon>Blaberoidea</taxon>
        <taxon>Blaberidae</taxon>
        <taxon>Diplopterinae</taxon>
        <taxon>Diploptera</taxon>
    </lineage>
</organism>
<keyword evidence="1" id="KW-1133">Transmembrane helix</keyword>
<dbReference type="Proteomes" id="UP001233999">
    <property type="component" value="Unassembled WGS sequence"/>
</dbReference>
<feature type="transmembrane region" description="Helical" evidence="1">
    <location>
        <begin position="27"/>
        <end position="51"/>
    </location>
</feature>
<keyword evidence="3" id="KW-1185">Reference proteome</keyword>
<dbReference type="AlphaFoldDB" id="A0AAD8AIC0"/>